<feature type="domain" description="NB-ARC" evidence="1">
    <location>
        <begin position="30"/>
        <end position="144"/>
    </location>
</feature>
<dbReference type="GO" id="GO:0043531">
    <property type="term" value="F:ADP binding"/>
    <property type="evidence" value="ECO:0007669"/>
    <property type="project" value="InterPro"/>
</dbReference>
<gene>
    <name evidence="2" type="ORF">CC80DRAFT_451679</name>
</gene>
<keyword evidence="3" id="KW-1185">Reference proteome</keyword>
<accession>A0A6A5TKG3</accession>
<dbReference type="SUPFAM" id="SSF52540">
    <property type="entry name" value="P-loop containing nucleoside triphosphate hydrolases"/>
    <property type="match status" value="1"/>
</dbReference>
<organism evidence="2 3">
    <name type="scientific">Byssothecium circinans</name>
    <dbReference type="NCBI Taxonomy" id="147558"/>
    <lineage>
        <taxon>Eukaryota</taxon>
        <taxon>Fungi</taxon>
        <taxon>Dikarya</taxon>
        <taxon>Ascomycota</taxon>
        <taxon>Pezizomycotina</taxon>
        <taxon>Dothideomycetes</taxon>
        <taxon>Pleosporomycetidae</taxon>
        <taxon>Pleosporales</taxon>
        <taxon>Massarineae</taxon>
        <taxon>Massarinaceae</taxon>
        <taxon>Byssothecium</taxon>
    </lineage>
</organism>
<dbReference type="AlphaFoldDB" id="A0A6A5TKG3"/>
<protein>
    <recommendedName>
        <fullName evidence="1">NB-ARC domain-containing protein</fullName>
    </recommendedName>
</protein>
<dbReference type="Pfam" id="PF13424">
    <property type="entry name" value="TPR_12"/>
    <property type="match status" value="1"/>
</dbReference>
<name>A0A6A5TKG3_9PLEO</name>
<dbReference type="OrthoDB" id="1658288at2759"/>
<dbReference type="Proteomes" id="UP000800035">
    <property type="component" value="Unassembled WGS sequence"/>
</dbReference>
<sequence>MVPRPVSRLFTGRSELLCRIKNAFQADRNMQTEEQKRLVIVGMGGQGKSEVCLKAASIMREDFWGVFWVDVGRREMAKNGFIAVAKALGSSAESIAESLHALASTKRRWLLILDNADDPDFDYKDYIPSGSNGAVMMTSRVQQCEWYSTIKHETLDGLDLEPCTQLLLKTAKIGETLWSLHEQQAQDIVHLLGSHTLALIQAGAYIAEGYCRLDQYPKKYQQQRKRLLKHFPNQEQSRYRNVYATFEASAEVLTGESGQDALDLLAILSMVHSNVLPLQVFEDAWRGSKRALKIDSAKTDKVDALGQWHVSELPGLLGGQGDEWDDYCLMVAISRLASLSLVTRHRSDDFDGLSMHSLAHTWAKDRLSKGQQQQAWTSAGCVLALSREQSKTWQVYEKELRPHVQSYLSPRIRDIFSYGPQTMMLPIILKCGWALHTMREDARLESLLEDIYQTLQITPLEPSRAHLPIWNLAGSNQVNMGHSRRAVALLEHVVKVQETTLAETHPNRLASQHTLASAYRANGQTKEAVALLEHVVKVQETTLAETHPNRLASQHTLASAYRANGQTKEAVALLEHVVKVHKTTLAETHPHRLASQHELAIVYKAEGQEQRAIELLEQVVTVKIRVYRADHPSRRVSERVLARWRQFRK</sequence>
<dbReference type="InterPro" id="IPR053137">
    <property type="entry name" value="NLR-like"/>
</dbReference>
<dbReference type="SUPFAM" id="SSF48452">
    <property type="entry name" value="TPR-like"/>
    <property type="match status" value="1"/>
</dbReference>
<dbReference type="Gene3D" id="3.40.50.300">
    <property type="entry name" value="P-loop containing nucleotide triphosphate hydrolases"/>
    <property type="match status" value="1"/>
</dbReference>
<dbReference type="EMBL" id="ML977007">
    <property type="protein sequence ID" value="KAF1952878.1"/>
    <property type="molecule type" value="Genomic_DNA"/>
</dbReference>
<reference evidence="2" key="1">
    <citation type="journal article" date="2020" name="Stud. Mycol.">
        <title>101 Dothideomycetes genomes: a test case for predicting lifestyles and emergence of pathogens.</title>
        <authorList>
            <person name="Haridas S."/>
            <person name="Albert R."/>
            <person name="Binder M."/>
            <person name="Bloem J."/>
            <person name="Labutti K."/>
            <person name="Salamov A."/>
            <person name="Andreopoulos B."/>
            <person name="Baker S."/>
            <person name="Barry K."/>
            <person name="Bills G."/>
            <person name="Bluhm B."/>
            <person name="Cannon C."/>
            <person name="Castanera R."/>
            <person name="Culley D."/>
            <person name="Daum C."/>
            <person name="Ezra D."/>
            <person name="Gonzalez J."/>
            <person name="Henrissat B."/>
            <person name="Kuo A."/>
            <person name="Liang C."/>
            <person name="Lipzen A."/>
            <person name="Lutzoni F."/>
            <person name="Magnuson J."/>
            <person name="Mondo S."/>
            <person name="Nolan M."/>
            <person name="Ohm R."/>
            <person name="Pangilinan J."/>
            <person name="Park H.-J."/>
            <person name="Ramirez L."/>
            <person name="Alfaro M."/>
            <person name="Sun H."/>
            <person name="Tritt A."/>
            <person name="Yoshinaga Y."/>
            <person name="Zwiers L.-H."/>
            <person name="Turgeon B."/>
            <person name="Goodwin S."/>
            <person name="Spatafora J."/>
            <person name="Crous P."/>
            <person name="Grigoriev I."/>
        </authorList>
    </citation>
    <scope>NUCLEOTIDE SEQUENCE</scope>
    <source>
        <strain evidence="2">CBS 675.92</strain>
    </source>
</reference>
<dbReference type="PANTHER" id="PTHR46082:SF6">
    <property type="entry name" value="AAA+ ATPASE DOMAIN-CONTAINING PROTEIN-RELATED"/>
    <property type="match status" value="1"/>
</dbReference>
<dbReference type="InterPro" id="IPR011990">
    <property type="entry name" value="TPR-like_helical_dom_sf"/>
</dbReference>
<evidence type="ECO:0000259" key="1">
    <source>
        <dbReference type="Pfam" id="PF00931"/>
    </source>
</evidence>
<dbReference type="PANTHER" id="PTHR46082">
    <property type="entry name" value="ATP/GTP-BINDING PROTEIN-RELATED"/>
    <property type="match status" value="1"/>
</dbReference>
<proteinExistence type="predicted"/>
<dbReference type="InterPro" id="IPR027417">
    <property type="entry name" value="P-loop_NTPase"/>
</dbReference>
<dbReference type="Gene3D" id="1.25.40.10">
    <property type="entry name" value="Tetratricopeptide repeat domain"/>
    <property type="match status" value="1"/>
</dbReference>
<dbReference type="Pfam" id="PF13374">
    <property type="entry name" value="TPR_10"/>
    <property type="match status" value="1"/>
</dbReference>
<dbReference type="Pfam" id="PF00931">
    <property type="entry name" value="NB-ARC"/>
    <property type="match status" value="1"/>
</dbReference>
<evidence type="ECO:0000313" key="2">
    <source>
        <dbReference type="EMBL" id="KAF1952878.1"/>
    </source>
</evidence>
<evidence type="ECO:0000313" key="3">
    <source>
        <dbReference type="Proteomes" id="UP000800035"/>
    </source>
</evidence>
<dbReference type="InterPro" id="IPR002182">
    <property type="entry name" value="NB-ARC"/>
</dbReference>